<feature type="domain" description="Disease resistance N-terminal" evidence="5">
    <location>
        <begin position="225"/>
        <end position="309"/>
    </location>
</feature>
<evidence type="ECO:0000256" key="3">
    <source>
        <dbReference type="ARBA" id="ARBA00022821"/>
    </source>
</evidence>
<dbReference type="PANTHER" id="PTHR23155:SF1205">
    <property type="entry name" value="DISEASE RESISTANCE PROTEIN RPM1"/>
    <property type="match status" value="1"/>
</dbReference>
<dbReference type="Gene3D" id="1.10.8.430">
    <property type="entry name" value="Helical domain of apoptotic protease-activating factors"/>
    <property type="match status" value="1"/>
</dbReference>
<dbReference type="Proteomes" id="UP000323000">
    <property type="component" value="Chromosome 3"/>
</dbReference>
<reference evidence="9" key="1">
    <citation type="journal article" date="2019" name="Gigascience">
        <title>De novo genome assembly of the endangered Acer yangbiense, a plant species with extremely small populations endemic to Yunnan Province, China.</title>
        <authorList>
            <person name="Yang J."/>
            <person name="Wariss H.M."/>
            <person name="Tao L."/>
            <person name="Zhang R."/>
            <person name="Yun Q."/>
            <person name="Hollingsworth P."/>
            <person name="Dao Z."/>
            <person name="Luo G."/>
            <person name="Guo H."/>
            <person name="Ma Y."/>
            <person name="Sun W."/>
        </authorList>
    </citation>
    <scope>NUCLEOTIDE SEQUENCE [LARGE SCALE GENOMIC DNA]</scope>
    <source>
        <strain evidence="9">cv. Malutang</strain>
    </source>
</reference>
<dbReference type="InterPro" id="IPR044974">
    <property type="entry name" value="Disease_R_plants"/>
</dbReference>
<dbReference type="SUPFAM" id="SSF52540">
    <property type="entry name" value="P-loop containing nucleoside triphosphate hydrolases"/>
    <property type="match status" value="2"/>
</dbReference>
<dbReference type="PRINTS" id="PR00364">
    <property type="entry name" value="DISEASERSIST"/>
</dbReference>
<sequence length="973" mass="113289">MQKDRVRQVRDLAYEIEDVLDEFKIHMPQKFHRHRLSKYAESVVYHVKHWVALHEMSSEAQCINGRMNDIIDMDRLRKITSEEGSSSGARVELYHVTPKEDDMGMEESNLPIEDVRAKVRNHLQRRRYLIVLDDVWSKEDWECIVNALPQGSGDSKIVFTSRNHNVANSCVESSDYYILELKGLRVEESLAFVPRRIVILHSSSLKPKRVTTSKMADIAVSAALVLVEEVFSFLEREVNLKKDVRDDLQKIRDWLSTVQACLQHMDGKEGDEIIQKDRVRQVRDLAYEIEDVLDEFKIHVPRKFHRHRFSKYAESVVYHVKHWGALHKMSSEVQRINGRMNNIIDMDRFRKIASEEGPSSGARVELYHVTPKEDDMGLEWKKPWHLFCNKAFPSNEGFCPRELLEWSQKIVKKCEGLPLAIAAVGSLLSKKRQNPNEWKKLHDSLGSEIGSAYNLAIISRILLPSYKDLPNNLKNCFLYFSIFPEDYSIERGRLIRLWIAEGFIKQREGKTLEDDAEDYLSELIGRNLVEVSKWDFDGRVSSCRVQNLIREFIILKSKEENFVKVLAESNLGFPTDYKIRRLSIHHLKTRWSDMSGLSCVRCLFIFEFDNSFHSRIRKLLHDFKLVRSLDLQGAPLAEFPKEIVELALLRYLSLRGTKIAVVPKSIKKLAYLETLDLKHTRVTKLPFEIYGLKFLQHLLVYHYNVKKYVIFDSAQGVEVPAGVQGLSAIQKLSLIQVNKHRKIIVELKFLVELRKLGLIGLKMEDGRELCASIQKMQKLSTLDVRSSYKEEYLELDDMDDNPPSLLQRLYLKGCLRKFPAWVSSLDSLVRIGLKWSRLETSPLEALQALPNLVELEMVDSYTGNVLEFKADTFKELKFLHLEQFERLNMVIVEEKAMPKLRKLTICKCEKMEMLPLGISNLTQLQELLVYDMHKNFIERLQKNSEDRCMIDHIPVIHSFTFEINQLWSLQNLS</sequence>
<dbReference type="GO" id="GO:0043531">
    <property type="term" value="F:ADP binding"/>
    <property type="evidence" value="ECO:0007669"/>
    <property type="project" value="InterPro"/>
</dbReference>
<evidence type="ECO:0000259" key="7">
    <source>
        <dbReference type="Pfam" id="PF23598"/>
    </source>
</evidence>
<dbReference type="SUPFAM" id="SSF52058">
    <property type="entry name" value="L domain-like"/>
    <property type="match status" value="1"/>
</dbReference>
<dbReference type="Pfam" id="PF00931">
    <property type="entry name" value="NB-ARC"/>
    <property type="match status" value="1"/>
</dbReference>
<dbReference type="InterPro" id="IPR038005">
    <property type="entry name" value="RX-like_CC"/>
</dbReference>
<protein>
    <recommendedName>
        <fullName evidence="10">NB-ARC domain-containing protein</fullName>
    </recommendedName>
</protein>
<dbReference type="Gene3D" id="3.80.10.10">
    <property type="entry name" value="Ribonuclease Inhibitor"/>
    <property type="match status" value="1"/>
</dbReference>
<dbReference type="Gene3D" id="1.10.10.10">
    <property type="entry name" value="Winged helix-like DNA-binding domain superfamily/Winged helix DNA-binding domain"/>
    <property type="match status" value="1"/>
</dbReference>
<accession>A0A5C7IBI9</accession>
<proteinExistence type="predicted"/>
<dbReference type="EMBL" id="VAHF01000003">
    <property type="protein sequence ID" value="TXG66720.1"/>
    <property type="molecule type" value="Genomic_DNA"/>
</dbReference>
<comment type="caution">
    <text evidence="8">The sequence shown here is derived from an EMBL/GenBank/DDBJ whole genome shotgun (WGS) entry which is preliminary data.</text>
</comment>
<evidence type="ECO:0000259" key="4">
    <source>
        <dbReference type="Pfam" id="PF00931"/>
    </source>
</evidence>
<dbReference type="AlphaFoldDB" id="A0A5C7IBI9"/>
<dbReference type="FunFam" id="1.10.10.10:FF:000322">
    <property type="entry name" value="Probable disease resistance protein At1g63360"/>
    <property type="match status" value="1"/>
</dbReference>
<keyword evidence="3" id="KW-0611">Plant defense</keyword>
<dbReference type="Pfam" id="PF23598">
    <property type="entry name" value="LRR_14"/>
    <property type="match status" value="1"/>
</dbReference>
<dbReference type="InterPro" id="IPR027417">
    <property type="entry name" value="P-loop_NTPase"/>
</dbReference>
<dbReference type="InterPro" id="IPR032675">
    <property type="entry name" value="LRR_dom_sf"/>
</dbReference>
<evidence type="ECO:0000313" key="8">
    <source>
        <dbReference type="EMBL" id="TXG66720.1"/>
    </source>
</evidence>
<feature type="domain" description="NB-ARC" evidence="4">
    <location>
        <begin position="105"/>
        <end position="193"/>
    </location>
</feature>
<gene>
    <name evidence="8" type="ORF">EZV62_007995</name>
</gene>
<feature type="domain" description="Disease resistance R13L4/SHOC-2-like LRR" evidence="7">
    <location>
        <begin position="601"/>
        <end position="930"/>
    </location>
</feature>
<dbReference type="Gene3D" id="1.20.5.4130">
    <property type="match status" value="2"/>
</dbReference>
<evidence type="ECO:0000256" key="1">
    <source>
        <dbReference type="ARBA" id="ARBA00022737"/>
    </source>
</evidence>
<dbReference type="Gene3D" id="3.40.50.300">
    <property type="entry name" value="P-loop containing nucleotide triphosphate hydrolases"/>
    <property type="match status" value="1"/>
</dbReference>
<organism evidence="8 9">
    <name type="scientific">Acer yangbiense</name>
    <dbReference type="NCBI Taxonomy" id="1000413"/>
    <lineage>
        <taxon>Eukaryota</taxon>
        <taxon>Viridiplantae</taxon>
        <taxon>Streptophyta</taxon>
        <taxon>Embryophyta</taxon>
        <taxon>Tracheophyta</taxon>
        <taxon>Spermatophyta</taxon>
        <taxon>Magnoliopsida</taxon>
        <taxon>eudicotyledons</taxon>
        <taxon>Gunneridae</taxon>
        <taxon>Pentapetalae</taxon>
        <taxon>rosids</taxon>
        <taxon>malvids</taxon>
        <taxon>Sapindales</taxon>
        <taxon>Sapindaceae</taxon>
        <taxon>Hippocastanoideae</taxon>
        <taxon>Acereae</taxon>
        <taxon>Acer</taxon>
    </lineage>
</organism>
<name>A0A5C7IBI9_9ROSI</name>
<dbReference type="InterPro" id="IPR058922">
    <property type="entry name" value="WHD_DRP"/>
</dbReference>
<dbReference type="InterPro" id="IPR036388">
    <property type="entry name" value="WH-like_DNA-bd_sf"/>
</dbReference>
<evidence type="ECO:0000313" key="9">
    <source>
        <dbReference type="Proteomes" id="UP000323000"/>
    </source>
</evidence>
<dbReference type="CDD" id="cd14798">
    <property type="entry name" value="RX-CC_like"/>
    <property type="match status" value="2"/>
</dbReference>
<evidence type="ECO:0008006" key="10">
    <source>
        <dbReference type="Google" id="ProtNLM"/>
    </source>
</evidence>
<dbReference type="GO" id="GO:0098542">
    <property type="term" value="P:defense response to other organism"/>
    <property type="evidence" value="ECO:0007669"/>
    <property type="project" value="TreeGrafter"/>
</dbReference>
<evidence type="ECO:0000259" key="6">
    <source>
        <dbReference type="Pfam" id="PF23559"/>
    </source>
</evidence>
<evidence type="ECO:0000259" key="5">
    <source>
        <dbReference type="Pfam" id="PF18052"/>
    </source>
</evidence>
<dbReference type="PANTHER" id="PTHR23155">
    <property type="entry name" value="DISEASE RESISTANCE PROTEIN RP"/>
    <property type="match status" value="1"/>
</dbReference>
<dbReference type="InterPro" id="IPR041118">
    <property type="entry name" value="Rx_N"/>
</dbReference>
<dbReference type="OrthoDB" id="690341at2759"/>
<keyword evidence="2" id="KW-0547">Nucleotide-binding</keyword>
<dbReference type="Pfam" id="PF23559">
    <property type="entry name" value="WHD_DRP"/>
    <property type="match status" value="1"/>
</dbReference>
<keyword evidence="9" id="KW-1185">Reference proteome</keyword>
<dbReference type="Pfam" id="PF18052">
    <property type="entry name" value="Rx_N"/>
    <property type="match status" value="1"/>
</dbReference>
<keyword evidence="1" id="KW-0677">Repeat</keyword>
<dbReference type="InterPro" id="IPR002182">
    <property type="entry name" value="NB-ARC"/>
</dbReference>
<evidence type="ECO:0000256" key="2">
    <source>
        <dbReference type="ARBA" id="ARBA00022741"/>
    </source>
</evidence>
<dbReference type="InterPro" id="IPR042197">
    <property type="entry name" value="Apaf_helical"/>
</dbReference>
<feature type="domain" description="Disease resistance protein winged helix" evidence="6">
    <location>
        <begin position="482"/>
        <end position="553"/>
    </location>
</feature>
<dbReference type="InterPro" id="IPR055414">
    <property type="entry name" value="LRR_R13L4/SHOC2-like"/>
</dbReference>